<name>A0AA96JWH1_9BACT</name>
<feature type="domain" description="Solute-binding protein family 5" evidence="4">
    <location>
        <begin position="127"/>
        <end position="437"/>
    </location>
</feature>
<accession>A0AA96JWH1</accession>
<dbReference type="CDD" id="cd00995">
    <property type="entry name" value="PBP2_NikA_DppA_OppA_like"/>
    <property type="match status" value="1"/>
</dbReference>
<comment type="similarity">
    <text evidence="1">Belongs to the bacterial solute-binding protein 5 family.</text>
</comment>
<dbReference type="PIRSF" id="PIRSF002741">
    <property type="entry name" value="MppA"/>
    <property type="match status" value="1"/>
</dbReference>
<dbReference type="GO" id="GO:0043190">
    <property type="term" value="C:ATP-binding cassette (ABC) transporter complex"/>
    <property type="evidence" value="ECO:0007669"/>
    <property type="project" value="InterPro"/>
</dbReference>
<evidence type="ECO:0000259" key="4">
    <source>
        <dbReference type="Pfam" id="PF00496"/>
    </source>
</evidence>
<dbReference type="GO" id="GO:1904680">
    <property type="term" value="F:peptide transmembrane transporter activity"/>
    <property type="evidence" value="ECO:0007669"/>
    <property type="project" value="TreeGrafter"/>
</dbReference>
<dbReference type="Gene3D" id="3.10.105.10">
    <property type="entry name" value="Dipeptide-binding Protein, Domain 3"/>
    <property type="match status" value="1"/>
</dbReference>
<evidence type="ECO:0000256" key="1">
    <source>
        <dbReference type="ARBA" id="ARBA00005695"/>
    </source>
</evidence>
<keyword evidence="3" id="KW-0732">Signal</keyword>
<dbReference type="RefSeq" id="WP_312746126.1">
    <property type="nucleotide sequence ID" value="NZ_CP116968.1"/>
</dbReference>
<dbReference type="InterPro" id="IPR039424">
    <property type="entry name" value="SBP_5"/>
</dbReference>
<dbReference type="KEGG" id="nneo:PQG83_01875"/>
<dbReference type="SUPFAM" id="SSF53850">
    <property type="entry name" value="Periplasmic binding protein-like II"/>
    <property type="match status" value="1"/>
</dbReference>
<protein>
    <submittedName>
        <fullName evidence="5">ABC transporter substrate-binding protein</fullName>
    </submittedName>
</protein>
<dbReference type="GO" id="GO:0015833">
    <property type="term" value="P:peptide transport"/>
    <property type="evidence" value="ECO:0007669"/>
    <property type="project" value="TreeGrafter"/>
</dbReference>
<dbReference type="Proteomes" id="UP001302494">
    <property type="component" value="Chromosome"/>
</dbReference>
<dbReference type="Pfam" id="PF00496">
    <property type="entry name" value="SBP_bac_5"/>
    <property type="match status" value="1"/>
</dbReference>
<dbReference type="AlphaFoldDB" id="A0AA96JWH1"/>
<dbReference type="EMBL" id="CP116968">
    <property type="protein sequence ID" value="WNM62518.1"/>
    <property type="molecule type" value="Genomic_DNA"/>
</dbReference>
<keyword evidence="6" id="KW-1185">Reference proteome</keyword>
<dbReference type="GO" id="GO:0030288">
    <property type="term" value="C:outer membrane-bounded periplasmic space"/>
    <property type="evidence" value="ECO:0007669"/>
    <property type="project" value="UniProtKB-ARBA"/>
</dbReference>
<evidence type="ECO:0000313" key="5">
    <source>
        <dbReference type="EMBL" id="WNM62518.1"/>
    </source>
</evidence>
<dbReference type="PANTHER" id="PTHR30290">
    <property type="entry name" value="PERIPLASMIC BINDING COMPONENT OF ABC TRANSPORTER"/>
    <property type="match status" value="1"/>
</dbReference>
<dbReference type="PANTHER" id="PTHR30290:SF9">
    <property type="entry name" value="OLIGOPEPTIDE-BINDING PROTEIN APPA"/>
    <property type="match status" value="1"/>
</dbReference>
<dbReference type="InterPro" id="IPR030678">
    <property type="entry name" value="Peptide/Ni-bd"/>
</dbReference>
<organism evidence="5 6">
    <name type="scientific">Candidatus Nitrospira neomarina</name>
    <dbReference type="NCBI Taxonomy" id="3020899"/>
    <lineage>
        <taxon>Bacteria</taxon>
        <taxon>Pseudomonadati</taxon>
        <taxon>Nitrospirota</taxon>
        <taxon>Nitrospiria</taxon>
        <taxon>Nitrospirales</taxon>
        <taxon>Nitrospiraceae</taxon>
        <taxon>Nitrospira</taxon>
    </lineage>
</organism>
<evidence type="ECO:0000313" key="6">
    <source>
        <dbReference type="Proteomes" id="UP001302494"/>
    </source>
</evidence>
<keyword evidence="2" id="KW-0813">Transport</keyword>
<dbReference type="Gene3D" id="3.40.190.10">
    <property type="entry name" value="Periplasmic binding protein-like II"/>
    <property type="match status" value="1"/>
</dbReference>
<dbReference type="InterPro" id="IPR000914">
    <property type="entry name" value="SBP_5_dom"/>
</dbReference>
<dbReference type="Gene3D" id="3.90.76.10">
    <property type="entry name" value="Dipeptide-binding Protein, Domain 1"/>
    <property type="match status" value="1"/>
</dbReference>
<reference evidence="5 6" key="1">
    <citation type="submission" date="2023-01" db="EMBL/GenBank/DDBJ databases">
        <title>Cultivation and genomic characterization of new, ubiquitous marine nitrite-oxidizing bacteria from the Nitrospirales.</title>
        <authorList>
            <person name="Mueller A.J."/>
            <person name="Daebeler A."/>
            <person name="Herbold C.W."/>
            <person name="Kirkegaard R.H."/>
            <person name="Daims H."/>
        </authorList>
    </citation>
    <scope>NUCLEOTIDE SEQUENCE [LARGE SCALE GENOMIC DNA]</scope>
    <source>
        <strain evidence="5 6">DK</strain>
    </source>
</reference>
<evidence type="ECO:0000256" key="2">
    <source>
        <dbReference type="ARBA" id="ARBA00022448"/>
    </source>
</evidence>
<evidence type="ECO:0000256" key="3">
    <source>
        <dbReference type="ARBA" id="ARBA00022729"/>
    </source>
</evidence>
<sequence length="541" mass="61268">MRISFHEHRHLSHHRSPVCSPIGSAKRILHGFQVNWRLWLMVLGLISIVGCTEALPDDTLRFGLANSPTNLDPRFATDATSARLNRLLYSRLVDFGEGTIPIPALARWRELSPIHYRFELQEPTPLFHNGARLSANDVKATYASILNPATASPHRGILQIITRIDTPTENTVDFFLKQPDSLFPGYLVIGILPANLIAKGHPFHDDPIGSGPFQFLERPDDTRLVIERRADGQRVEFLRIPDPTVRTLKLLANEIHLLQNDLAPELVTYLSAHKGITLQQREGANFAYLGFNQLDPVVGQELVRKAIAHAIDREHIIQFVLRGRARVAQALFPPEHWAGHATLSGYAYDPEAAKRLLKEAGYDHDHRPTITYKTSTDPFRLRLATIIQYQLDQVGIDVSIQSHDWGTFYGDIKSGRFQMYSLAWVGVKSPDIFRYAFHSDAIPPVGANRGHFADVVADRLMMQAERTLNRQEQQALYRTLQARLQDTLPYVPLWFEDHYALTSATITGYQLSADGNFDGLSQVRWMRPPSVPPKHIARFYP</sequence>
<proteinExistence type="inferred from homology"/>
<gene>
    <name evidence="5" type="ORF">PQG83_01875</name>
</gene>